<dbReference type="GO" id="GO:0016491">
    <property type="term" value="F:oxidoreductase activity"/>
    <property type="evidence" value="ECO:0007669"/>
    <property type="project" value="UniProtKB-KW"/>
</dbReference>
<dbReference type="AlphaFoldDB" id="A0A4R3UQT5"/>
<dbReference type="InterPro" id="IPR036188">
    <property type="entry name" value="FAD/NAD-bd_sf"/>
</dbReference>
<dbReference type="RefSeq" id="WP_132478133.1">
    <property type="nucleotide sequence ID" value="NZ_JBHRVM010000001.1"/>
</dbReference>
<dbReference type="Pfam" id="PF00890">
    <property type="entry name" value="FAD_binding_2"/>
    <property type="match status" value="1"/>
</dbReference>
<dbReference type="EMBL" id="SMBX01000012">
    <property type="protein sequence ID" value="TCU93161.1"/>
    <property type="molecule type" value="Genomic_DNA"/>
</dbReference>
<evidence type="ECO:0000259" key="5">
    <source>
        <dbReference type="Pfam" id="PF02910"/>
    </source>
</evidence>
<evidence type="ECO:0000256" key="2">
    <source>
        <dbReference type="ARBA" id="ARBA00022630"/>
    </source>
</evidence>
<dbReference type="Gene3D" id="3.90.700.10">
    <property type="entry name" value="Succinate dehydrogenase/fumarate reductase flavoprotein, catalytic domain"/>
    <property type="match status" value="1"/>
</dbReference>
<evidence type="ECO:0000259" key="4">
    <source>
        <dbReference type="Pfam" id="PF00890"/>
    </source>
</evidence>
<dbReference type="InterPro" id="IPR027477">
    <property type="entry name" value="Succ_DH/fumarate_Rdtase_cat_sf"/>
</dbReference>
<keyword evidence="7" id="KW-1185">Reference proteome</keyword>
<dbReference type="Gene3D" id="1.20.58.100">
    <property type="entry name" value="Fumarate reductase/succinate dehydrogenase flavoprotein-like, C-terminal domain"/>
    <property type="match status" value="1"/>
</dbReference>
<feature type="domain" description="Fumarate reductase/succinate dehydrogenase flavoprotein-like C-terminal" evidence="5">
    <location>
        <begin position="444"/>
        <end position="543"/>
    </location>
</feature>
<comment type="cofactor">
    <cofactor evidence="1">
        <name>FAD</name>
        <dbReference type="ChEBI" id="CHEBI:57692"/>
    </cofactor>
</comment>
<dbReference type="SUPFAM" id="SSF56425">
    <property type="entry name" value="Succinate dehydrogenase/fumarate reductase flavoprotein, catalytic domain"/>
    <property type="match status" value="1"/>
</dbReference>
<reference evidence="6 7" key="1">
    <citation type="submission" date="2019-03" db="EMBL/GenBank/DDBJ databases">
        <title>Genomic Encyclopedia of Type Strains, Phase IV (KMG-IV): sequencing the most valuable type-strain genomes for metagenomic binning, comparative biology and taxonomic classification.</title>
        <authorList>
            <person name="Goeker M."/>
        </authorList>
    </citation>
    <scope>NUCLEOTIDE SEQUENCE [LARGE SCALE GENOMIC DNA]</scope>
    <source>
        <strain evidence="6 7">DSM 100048</strain>
    </source>
</reference>
<protein>
    <submittedName>
        <fullName evidence="6">Succinate dehydrogenase / fumarate reductase flavoprotein subunit</fullName>
    </submittedName>
</protein>
<proteinExistence type="predicted"/>
<dbReference type="InterPro" id="IPR030664">
    <property type="entry name" value="SdhA/FrdA/AprA"/>
</dbReference>
<dbReference type="OrthoDB" id="9806724at2"/>
<dbReference type="PRINTS" id="PR00368">
    <property type="entry name" value="FADPNR"/>
</dbReference>
<gene>
    <name evidence="6" type="ORF">EV686_11244</name>
</gene>
<dbReference type="Gene3D" id="3.50.50.60">
    <property type="entry name" value="FAD/NAD(P)-binding domain"/>
    <property type="match status" value="1"/>
</dbReference>
<dbReference type="InterPro" id="IPR015939">
    <property type="entry name" value="Fum_Rdtase/Succ_DH_flav-like_C"/>
</dbReference>
<feature type="domain" description="FAD-dependent oxidoreductase 2 FAD-binding" evidence="4">
    <location>
        <begin position="10"/>
        <end position="389"/>
    </location>
</feature>
<keyword evidence="3" id="KW-0560">Oxidoreductase</keyword>
<name>A0A4R3UQT5_9BURK</name>
<dbReference type="InterPro" id="IPR003953">
    <property type="entry name" value="FAD-dep_OxRdtase_2_FAD-bd"/>
</dbReference>
<comment type="caution">
    <text evidence="6">The sequence shown here is derived from an EMBL/GenBank/DDBJ whole genome shotgun (WGS) entry which is preliminary data.</text>
</comment>
<keyword evidence="2" id="KW-0285">Flavoprotein</keyword>
<evidence type="ECO:0000313" key="7">
    <source>
        <dbReference type="Proteomes" id="UP000294692"/>
    </source>
</evidence>
<dbReference type="PANTHER" id="PTHR11632:SF51">
    <property type="entry name" value="SUCCINATE DEHYDROGENASE [UBIQUINONE] FLAVOPROTEIN SUBUNIT, MITOCHONDRIAL"/>
    <property type="match status" value="1"/>
</dbReference>
<dbReference type="InterPro" id="IPR037099">
    <property type="entry name" value="Fum_R/Succ_DH_flav-like_C_sf"/>
</dbReference>
<evidence type="ECO:0000256" key="1">
    <source>
        <dbReference type="ARBA" id="ARBA00001974"/>
    </source>
</evidence>
<accession>A0A4R3UQT5</accession>
<dbReference type="SUPFAM" id="SSF51905">
    <property type="entry name" value="FAD/NAD(P)-binding domain"/>
    <property type="match status" value="1"/>
</dbReference>
<dbReference type="SUPFAM" id="SSF46977">
    <property type="entry name" value="Succinate dehydrogenase/fumarate reductase flavoprotein C-terminal domain"/>
    <property type="match status" value="1"/>
</dbReference>
<evidence type="ECO:0000313" key="6">
    <source>
        <dbReference type="EMBL" id="TCU93161.1"/>
    </source>
</evidence>
<evidence type="ECO:0000256" key="3">
    <source>
        <dbReference type="ARBA" id="ARBA00023002"/>
    </source>
</evidence>
<dbReference type="Pfam" id="PF02910">
    <property type="entry name" value="Succ_DH_flav_C"/>
    <property type="match status" value="1"/>
</dbReference>
<organism evidence="6 7">
    <name type="scientific">Paracandidimonas soli</name>
    <dbReference type="NCBI Taxonomy" id="1917182"/>
    <lineage>
        <taxon>Bacteria</taxon>
        <taxon>Pseudomonadati</taxon>
        <taxon>Pseudomonadota</taxon>
        <taxon>Betaproteobacteria</taxon>
        <taxon>Burkholderiales</taxon>
        <taxon>Alcaligenaceae</taxon>
        <taxon>Paracandidimonas</taxon>
    </lineage>
</organism>
<dbReference type="Proteomes" id="UP000294692">
    <property type="component" value="Unassembled WGS sequence"/>
</dbReference>
<dbReference type="PIRSF" id="PIRSF000171">
    <property type="entry name" value="SDHA_APRA_LASPO"/>
    <property type="match status" value="1"/>
</dbReference>
<dbReference type="PANTHER" id="PTHR11632">
    <property type="entry name" value="SUCCINATE DEHYDROGENASE 2 FLAVOPROTEIN SUBUNIT"/>
    <property type="match status" value="1"/>
</dbReference>
<sequence length="552" mass="58473">MFEVEYMQTDVLVLGGGLAGYRAALAARALGADVTMAYRARGASPFIIGFNAPLGHVDVRDTPEVFLSDMLQGGYHLNDTRLARVLAYESVDAFHSLDALGVPFAREVGNGVSPGGKVRQRHLSGNTYARSVFVPEGTGRVILDSLVRKAQQDGIRTIAGHKVLRLLQDDGCVRGAVLWKPQTDSLLVIDARSVVVAMGGIGQLYAGSTYPVDVAAGAYGLLLDAGAQLIDMEFIQFEPVVTVWPPECAGMEMPTAMLGDGALLWNAQGERFMLRYNPPHGERGIEKAKMSLFIQRELDEGRGLPEGGVAFDTTVLPPDVLESYVSHCKRLRAAGVDPAERSPIVAPAAHSTMGGALIDQDGWTGIHGLYVGGESGGGVHGASRIAGNGCTDTLVFGAVAGRNAAKHRPERNARAIAEAAKAAVDALSRSAAKDGGAAQEAKASIQTLIAGAAGIWRTGEALASGLEKLGPIEERLEQAGAANPADIASLIEARHMAVTARAIMTAALLRTESRGAHQRTDHPRQDDANWLRHIGFRKSEDGRLVHESVPVR</sequence>